<dbReference type="EMBL" id="JAUCMV010000005">
    <property type="protein sequence ID" value="KAK0393528.1"/>
    <property type="molecule type" value="Genomic_DNA"/>
</dbReference>
<accession>A0AA39LDR0</accession>
<dbReference type="Proteomes" id="UP001175271">
    <property type="component" value="Unassembled WGS sequence"/>
</dbReference>
<gene>
    <name evidence="1" type="ORF">QR680_000256</name>
</gene>
<dbReference type="AlphaFoldDB" id="A0AA39LDR0"/>
<evidence type="ECO:0000313" key="1">
    <source>
        <dbReference type="EMBL" id="KAK0393528.1"/>
    </source>
</evidence>
<sequence>MSTRLPIVAEIGAIANLALDDQREQMLFHFLNNEPMFPFCRPMSLLLLLKRLCLHQKAPAGLGTEAKWAESSGNCRGRFHRWAHARRLCAVP</sequence>
<comment type="caution">
    <text evidence="1">The sequence shown here is derived from an EMBL/GenBank/DDBJ whole genome shotgun (WGS) entry which is preliminary data.</text>
</comment>
<proteinExistence type="predicted"/>
<organism evidence="1 2">
    <name type="scientific">Steinernema hermaphroditum</name>
    <dbReference type="NCBI Taxonomy" id="289476"/>
    <lineage>
        <taxon>Eukaryota</taxon>
        <taxon>Metazoa</taxon>
        <taxon>Ecdysozoa</taxon>
        <taxon>Nematoda</taxon>
        <taxon>Chromadorea</taxon>
        <taxon>Rhabditida</taxon>
        <taxon>Tylenchina</taxon>
        <taxon>Panagrolaimomorpha</taxon>
        <taxon>Strongyloidoidea</taxon>
        <taxon>Steinernematidae</taxon>
        <taxon>Steinernema</taxon>
    </lineage>
</organism>
<name>A0AA39LDR0_9BILA</name>
<evidence type="ECO:0000313" key="2">
    <source>
        <dbReference type="Proteomes" id="UP001175271"/>
    </source>
</evidence>
<keyword evidence="2" id="KW-1185">Reference proteome</keyword>
<reference evidence="1" key="1">
    <citation type="submission" date="2023-06" db="EMBL/GenBank/DDBJ databases">
        <title>Genomic analysis of the entomopathogenic nematode Steinernema hermaphroditum.</title>
        <authorList>
            <person name="Schwarz E.M."/>
            <person name="Heppert J.K."/>
            <person name="Baniya A."/>
            <person name="Schwartz H.T."/>
            <person name="Tan C.-H."/>
            <person name="Antoshechkin I."/>
            <person name="Sternberg P.W."/>
            <person name="Goodrich-Blair H."/>
            <person name="Dillman A.R."/>
        </authorList>
    </citation>
    <scope>NUCLEOTIDE SEQUENCE</scope>
    <source>
        <strain evidence="1">PS9179</strain>
        <tissue evidence="1">Whole animal</tissue>
    </source>
</reference>
<protein>
    <submittedName>
        <fullName evidence="1">Uncharacterized protein</fullName>
    </submittedName>
</protein>